<evidence type="ECO:0000259" key="2">
    <source>
        <dbReference type="PROSITE" id="PS50943"/>
    </source>
</evidence>
<dbReference type="Gene3D" id="1.10.260.40">
    <property type="entry name" value="lambda repressor-like DNA-binding domains"/>
    <property type="match status" value="1"/>
</dbReference>
<keyword evidence="1" id="KW-0238">DNA-binding</keyword>
<dbReference type="InterPro" id="IPR050807">
    <property type="entry name" value="TransReg_Diox_bact_type"/>
</dbReference>
<dbReference type="Proteomes" id="UP000199017">
    <property type="component" value="Unassembled WGS sequence"/>
</dbReference>
<dbReference type="RefSeq" id="WP_091588065.1">
    <property type="nucleotide sequence ID" value="NZ_FNDU01000023.1"/>
</dbReference>
<dbReference type="SUPFAM" id="SSF47413">
    <property type="entry name" value="lambda repressor-like DNA-binding domains"/>
    <property type="match status" value="1"/>
</dbReference>
<accession>A0A1G8QZE4</accession>
<dbReference type="AlphaFoldDB" id="A0A1G8QZE4"/>
<dbReference type="PANTHER" id="PTHR46797:SF13">
    <property type="entry name" value="HTH-TYPE TRANSCRIPTIONAL REGULATOR SINR"/>
    <property type="match status" value="1"/>
</dbReference>
<dbReference type="STRING" id="930129.SAMN05216352_12333"/>
<feature type="domain" description="Sin" evidence="3">
    <location>
        <begin position="65"/>
        <end position="103"/>
    </location>
</feature>
<dbReference type="GO" id="GO:0003700">
    <property type="term" value="F:DNA-binding transcription factor activity"/>
    <property type="evidence" value="ECO:0007669"/>
    <property type="project" value="TreeGrafter"/>
</dbReference>
<gene>
    <name evidence="4" type="ORF">SAMN05216352_12333</name>
</gene>
<dbReference type="InterPro" id="IPR001387">
    <property type="entry name" value="Cro/C1-type_HTH"/>
</dbReference>
<evidence type="ECO:0000256" key="1">
    <source>
        <dbReference type="ARBA" id="ARBA00023125"/>
    </source>
</evidence>
<dbReference type="PROSITE" id="PS50943">
    <property type="entry name" value="HTH_CROC1"/>
    <property type="match status" value="1"/>
</dbReference>
<proteinExistence type="predicted"/>
<sequence>MIGQRIVHYRMRQNLYMFDLAKRAGTSITHLQKIEENKYPYPSVQCLENLSHELNISVQSLLGPQSVDEKETELDDVWLEVLKEAMESGVSKEHFKAFLEDKKNEKHENLQKYDNL</sequence>
<dbReference type="PROSITE" id="PS51500">
    <property type="entry name" value="SIN"/>
    <property type="match status" value="1"/>
</dbReference>
<dbReference type="GO" id="GO:0046983">
    <property type="term" value="F:protein dimerization activity"/>
    <property type="evidence" value="ECO:0007669"/>
    <property type="project" value="InterPro"/>
</dbReference>
<organism evidence="4 5">
    <name type="scientific">Alteribacillus bidgolensis</name>
    <dbReference type="NCBI Taxonomy" id="930129"/>
    <lineage>
        <taxon>Bacteria</taxon>
        <taxon>Bacillati</taxon>
        <taxon>Bacillota</taxon>
        <taxon>Bacilli</taxon>
        <taxon>Bacillales</taxon>
        <taxon>Bacillaceae</taxon>
        <taxon>Alteribacillus</taxon>
    </lineage>
</organism>
<dbReference type="GO" id="GO:0003677">
    <property type="term" value="F:DNA binding"/>
    <property type="evidence" value="ECO:0007669"/>
    <property type="project" value="UniProtKB-KW"/>
</dbReference>
<dbReference type="InterPro" id="IPR036281">
    <property type="entry name" value="SinR/SinI_dimer_dom_sf"/>
</dbReference>
<dbReference type="SMART" id="SM00530">
    <property type="entry name" value="HTH_XRE"/>
    <property type="match status" value="1"/>
</dbReference>
<dbReference type="GO" id="GO:0005829">
    <property type="term" value="C:cytosol"/>
    <property type="evidence" value="ECO:0007669"/>
    <property type="project" value="TreeGrafter"/>
</dbReference>
<dbReference type="InterPro" id="IPR010981">
    <property type="entry name" value="SinR/SinI_dimer_dom"/>
</dbReference>
<dbReference type="PANTHER" id="PTHR46797">
    <property type="entry name" value="HTH-TYPE TRANSCRIPTIONAL REGULATOR"/>
    <property type="match status" value="1"/>
</dbReference>
<reference evidence="4 5" key="1">
    <citation type="submission" date="2016-10" db="EMBL/GenBank/DDBJ databases">
        <authorList>
            <person name="de Groot N.N."/>
        </authorList>
    </citation>
    <scope>NUCLEOTIDE SEQUENCE [LARGE SCALE GENOMIC DNA]</scope>
    <source>
        <strain evidence="5">P4B,CCM 7963,CECT 7998,DSM 25260,IBRC-M 10614,KCTC 13821</strain>
    </source>
</reference>
<dbReference type="CDD" id="cd00093">
    <property type="entry name" value="HTH_XRE"/>
    <property type="match status" value="1"/>
</dbReference>
<dbReference type="EMBL" id="FNDU01000023">
    <property type="protein sequence ID" value="SDJ10099.1"/>
    <property type="molecule type" value="Genomic_DNA"/>
</dbReference>
<evidence type="ECO:0000259" key="3">
    <source>
        <dbReference type="PROSITE" id="PS51500"/>
    </source>
</evidence>
<dbReference type="OrthoDB" id="2969786at2"/>
<dbReference type="InterPro" id="IPR010982">
    <property type="entry name" value="Lambda_DNA-bd_dom_sf"/>
</dbReference>
<feature type="domain" description="HTH cro/C1-type" evidence="2">
    <location>
        <begin position="6"/>
        <end position="61"/>
    </location>
</feature>
<evidence type="ECO:0000313" key="5">
    <source>
        <dbReference type="Proteomes" id="UP000199017"/>
    </source>
</evidence>
<protein>
    <submittedName>
        <fullName evidence="4">XRE family transcriptional regulator, master regulator for biofilm formation</fullName>
    </submittedName>
</protein>
<keyword evidence="5" id="KW-1185">Reference proteome</keyword>
<name>A0A1G8QZE4_9BACI</name>
<evidence type="ECO:0000313" key="4">
    <source>
        <dbReference type="EMBL" id="SDJ10099.1"/>
    </source>
</evidence>
<dbReference type="SUPFAM" id="SSF47406">
    <property type="entry name" value="SinR repressor dimerisation domain-like"/>
    <property type="match status" value="1"/>
</dbReference>